<comment type="caution">
    <text evidence="2">The sequence shown here is derived from an EMBL/GenBank/DDBJ whole genome shotgun (WGS) entry which is preliminary data.</text>
</comment>
<protein>
    <submittedName>
        <fullName evidence="2">M28 family peptidase</fullName>
    </submittedName>
</protein>
<reference evidence="2 3" key="1">
    <citation type="submission" date="2021-03" db="EMBL/GenBank/DDBJ databases">
        <title>novel species isolated from a fishpond in China.</title>
        <authorList>
            <person name="Lu H."/>
            <person name="Cai Z."/>
        </authorList>
    </citation>
    <scope>NUCLEOTIDE SEQUENCE [LARGE SCALE GENOMIC DNA]</scope>
    <source>
        <strain evidence="2 3">Y57</strain>
    </source>
</reference>
<accession>A0ABS3CQT7</accession>
<gene>
    <name evidence="2" type="ORF">J0A65_06325</name>
</gene>
<evidence type="ECO:0000259" key="1">
    <source>
        <dbReference type="Pfam" id="PF04389"/>
    </source>
</evidence>
<dbReference type="EMBL" id="JAFKCS010000004">
    <property type="protein sequence ID" value="MBN7819472.1"/>
    <property type="molecule type" value="Genomic_DNA"/>
</dbReference>
<organism evidence="2 3">
    <name type="scientific">Bowmanella yangjiangensis</name>
    <dbReference type="NCBI Taxonomy" id="2811230"/>
    <lineage>
        <taxon>Bacteria</taxon>
        <taxon>Pseudomonadati</taxon>
        <taxon>Pseudomonadota</taxon>
        <taxon>Gammaproteobacteria</taxon>
        <taxon>Alteromonadales</taxon>
        <taxon>Alteromonadaceae</taxon>
        <taxon>Bowmanella</taxon>
    </lineage>
</organism>
<feature type="domain" description="Peptidase M28" evidence="1">
    <location>
        <begin position="85"/>
        <end position="288"/>
    </location>
</feature>
<dbReference type="PANTHER" id="PTHR12147">
    <property type="entry name" value="METALLOPEPTIDASE M28 FAMILY MEMBER"/>
    <property type="match status" value="1"/>
</dbReference>
<dbReference type="Pfam" id="PF04389">
    <property type="entry name" value="Peptidase_M28"/>
    <property type="match status" value="1"/>
</dbReference>
<dbReference type="InterPro" id="IPR045175">
    <property type="entry name" value="M28_fam"/>
</dbReference>
<dbReference type="RefSeq" id="WP_206593296.1">
    <property type="nucleotide sequence ID" value="NZ_JAFKCS010000004.1"/>
</dbReference>
<proteinExistence type="predicted"/>
<sequence>MRWSGFTLLLFGLVLPTFADELLWRHLQVLSSDEMEGRRTGSHGAELARSYIKQVFTDLGLRTFHNSYEMPFTHHFVIGQLSGVNLVGWLPGKGYSECFIVVSAHYDHLGKQGHRIFNGADDNASGVSVLLYLAAALKTHPAEHSVIFLATDAEERGLYGARAFVDAPPVTLSSMVVNLNLDMLGYGGSGNKLWVGGSKKHPQLLPAVNASIGLAPLRLKTGVEGIARGYRSRAWINYDRASDHAVFGQAGIPYLYLGVGEHRFYHTEEDEIERIDRDYFSKAAETALIVLRQLDQLLVKSTPVESLN</sequence>
<dbReference type="SUPFAM" id="SSF53187">
    <property type="entry name" value="Zn-dependent exopeptidases"/>
    <property type="match status" value="1"/>
</dbReference>
<dbReference type="Proteomes" id="UP000663992">
    <property type="component" value="Unassembled WGS sequence"/>
</dbReference>
<dbReference type="PANTHER" id="PTHR12147:SF26">
    <property type="entry name" value="PEPTIDASE M28 DOMAIN-CONTAINING PROTEIN"/>
    <property type="match status" value="1"/>
</dbReference>
<keyword evidence="3" id="KW-1185">Reference proteome</keyword>
<evidence type="ECO:0000313" key="2">
    <source>
        <dbReference type="EMBL" id="MBN7819472.1"/>
    </source>
</evidence>
<dbReference type="Gene3D" id="3.40.630.10">
    <property type="entry name" value="Zn peptidases"/>
    <property type="match status" value="1"/>
</dbReference>
<name>A0ABS3CQT7_9ALTE</name>
<evidence type="ECO:0000313" key="3">
    <source>
        <dbReference type="Proteomes" id="UP000663992"/>
    </source>
</evidence>
<dbReference type="InterPro" id="IPR007484">
    <property type="entry name" value="Peptidase_M28"/>
</dbReference>